<proteinExistence type="predicted"/>
<feature type="compositionally biased region" description="Polar residues" evidence="1">
    <location>
        <begin position="89"/>
        <end position="99"/>
    </location>
</feature>
<feature type="region of interest" description="Disordered" evidence="1">
    <location>
        <begin position="62"/>
        <end position="139"/>
    </location>
</feature>
<dbReference type="Proteomes" id="UP001298681">
    <property type="component" value="Unassembled WGS sequence"/>
</dbReference>
<dbReference type="Pfam" id="PF11208">
    <property type="entry name" value="DUF2992"/>
    <property type="match status" value="1"/>
</dbReference>
<evidence type="ECO:0000256" key="1">
    <source>
        <dbReference type="SAM" id="MobiDB-lite"/>
    </source>
</evidence>
<name>A0ABS9MM83_9FIRM</name>
<dbReference type="EMBL" id="JAKNHQ010000030">
    <property type="protein sequence ID" value="MCG4611935.1"/>
    <property type="molecule type" value="Genomic_DNA"/>
</dbReference>
<gene>
    <name evidence="2" type="ORF">L0P57_13480</name>
</gene>
<dbReference type="RefSeq" id="WP_237967199.1">
    <property type="nucleotide sequence ID" value="NZ_JAKNHQ010000030.1"/>
</dbReference>
<evidence type="ECO:0000313" key="2">
    <source>
        <dbReference type="EMBL" id="MCG4611935.1"/>
    </source>
</evidence>
<comment type="caution">
    <text evidence="2">The sequence shown here is derived from an EMBL/GenBank/DDBJ whole genome shotgun (WGS) entry which is preliminary data.</text>
</comment>
<reference evidence="2 3" key="1">
    <citation type="submission" date="2022-01" db="EMBL/GenBank/DDBJ databases">
        <title>Collection of gut derived symbiotic bacterial strains cultured from healthy donors.</title>
        <authorList>
            <person name="Lin H."/>
            <person name="Kohout C."/>
            <person name="Waligurski E."/>
            <person name="Pamer E.G."/>
        </authorList>
    </citation>
    <scope>NUCLEOTIDE SEQUENCE [LARGE SCALE GENOMIC DNA]</scope>
    <source>
        <strain evidence="2 3">DFI.7.58</strain>
    </source>
</reference>
<protein>
    <submittedName>
        <fullName evidence="2">YjdF family protein</fullName>
    </submittedName>
</protein>
<keyword evidence="3" id="KW-1185">Reference proteome</keyword>
<dbReference type="InterPro" id="IPR016787">
    <property type="entry name" value="UCP021328"/>
</dbReference>
<feature type="compositionally biased region" description="Basic residues" evidence="1">
    <location>
        <begin position="124"/>
        <end position="139"/>
    </location>
</feature>
<evidence type="ECO:0000313" key="3">
    <source>
        <dbReference type="Proteomes" id="UP001298681"/>
    </source>
</evidence>
<dbReference type="PIRSF" id="PIRSF021328">
    <property type="entry name" value="UCP021328"/>
    <property type="match status" value="1"/>
</dbReference>
<organism evidence="2 3">
    <name type="scientific">Anaeromassilibacillus senegalensis</name>
    <dbReference type="NCBI Taxonomy" id="1673717"/>
    <lineage>
        <taxon>Bacteria</taxon>
        <taxon>Bacillati</taxon>
        <taxon>Bacillota</taxon>
        <taxon>Clostridia</taxon>
        <taxon>Eubacteriales</taxon>
        <taxon>Acutalibacteraceae</taxon>
        <taxon>Anaeromassilibacillus</taxon>
    </lineage>
</organism>
<accession>A0ABS9MM83</accession>
<sequence>MDTTAAKLTVFFEEPFWVGVYERTESGQVEACRVVFGAEPKDYEVYDFLLKHWDSMRFSPPVAAGGIPSQIRNPKRARRAAKQALCHTGTGTKSQQALQMQRELGKQERKKVRKQQSEEEKARRFALRQQRKKEKHRGR</sequence>